<reference evidence="1" key="2">
    <citation type="submission" date="2023-01" db="EMBL/GenBank/DDBJ databases">
        <title>Draft genome sequence of Sulfitobacter pacificus strain NBRC 109915.</title>
        <authorList>
            <person name="Sun Q."/>
            <person name="Mori K."/>
        </authorList>
    </citation>
    <scope>NUCLEOTIDE SEQUENCE</scope>
    <source>
        <strain evidence="1">NBRC 109915</strain>
    </source>
</reference>
<comment type="caution">
    <text evidence="1">The sequence shown here is derived from an EMBL/GenBank/DDBJ whole genome shotgun (WGS) entry which is preliminary data.</text>
</comment>
<dbReference type="Proteomes" id="UP001161388">
    <property type="component" value="Unassembled WGS sequence"/>
</dbReference>
<evidence type="ECO:0000313" key="2">
    <source>
        <dbReference type="Proteomes" id="UP001161388"/>
    </source>
</evidence>
<name>A0ABQ5VIT6_9RHOB</name>
<evidence type="ECO:0000313" key="1">
    <source>
        <dbReference type="EMBL" id="GLQ26982.1"/>
    </source>
</evidence>
<accession>A0ABQ5VIT6</accession>
<organism evidence="1 2">
    <name type="scientific">Sulfitobacter pacificus</name>
    <dbReference type="NCBI Taxonomy" id="1499314"/>
    <lineage>
        <taxon>Bacteria</taxon>
        <taxon>Pseudomonadati</taxon>
        <taxon>Pseudomonadota</taxon>
        <taxon>Alphaproteobacteria</taxon>
        <taxon>Rhodobacterales</taxon>
        <taxon>Roseobacteraceae</taxon>
        <taxon>Sulfitobacter</taxon>
    </lineage>
</organism>
<dbReference type="EMBL" id="BSNL01000001">
    <property type="protein sequence ID" value="GLQ26982.1"/>
    <property type="molecule type" value="Genomic_DNA"/>
</dbReference>
<sequence length="130" mass="14488">MKADKALLEQEVIAALRQHDGGLWCEVQGELQESYDEFALWVLLFEDSDPQESHRGFCNIVAPFMTQLEPAQFTVSYTVLTDIFDISVDTLMSNDEIKAAVSSPTFAKTVMTRARGPLSPFTSKLSGNRP</sequence>
<protein>
    <submittedName>
        <fullName evidence="1">Uncharacterized protein</fullName>
    </submittedName>
</protein>
<gene>
    <name evidence="1" type="ORF">GCM10007927_17850</name>
</gene>
<proteinExistence type="predicted"/>
<keyword evidence="2" id="KW-1185">Reference proteome</keyword>
<reference evidence="1" key="1">
    <citation type="journal article" date="2014" name="Int. J. Syst. Evol. Microbiol.">
        <title>Complete genome of a new Firmicutes species belonging to the dominant human colonic microbiota ('Ruminococcus bicirculans') reveals two chromosomes and a selective capacity to utilize plant glucans.</title>
        <authorList>
            <consortium name="NISC Comparative Sequencing Program"/>
            <person name="Wegmann U."/>
            <person name="Louis P."/>
            <person name="Goesmann A."/>
            <person name="Henrissat B."/>
            <person name="Duncan S.H."/>
            <person name="Flint H.J."/>
        </authorList>
    </citation>
    <scope>NUCLEOTIDE SEQUENCE</scope>
    <source>
        <strain evidence="1">NBRC 109915</strain>
    </source>
</reference>
<dbReference type="RefSeq" id="WP_284372643.1">
    <property type="nucleotide sequence ID" value="NZ_BAABWP010000001.1"/>
</dbReference>